<feature type="transmembrane region" description="Helical" evidence="1">
    <location>
        <begin position="887"/>
        <end position="905"/>
    </location>
</feature>
<accession>A0A812VJX0</accession>
<feature type="transmembrane region" description="Helical" evidence="1">
    <location>
        <begin position="925"/>
        <end position="947"/>
    </location>
</feature>
<protein>
    <submittedName>
        <fullName evidence="2">Uncharacterized protein</fullName>
    </submittedName>
</protein>
<name>A0A812VJX0_SYMPI</name>
<sequence>MAESSGTKSVGLGRCSFSQALADAAEQERTLAAAEVPKALLPFGAGCTAIFAAVCVTLKIFEEDPVNKVAALGIGSGWPAKTESLPALLDTFFALASVVGAMATNDQALLVISKLRPQLRNSEQEEDEVDEEPLELEDGDVEVGRRARIALAFLSFTACFLPLTLFETGFPGSSLGIAADEMAVIISASAAAQAAFSFLIAEKFFADAERRVAAQSRQAALSELFFAQAQADSAVLGANSAVSATSLGFASVAVEFSKAYSAFALWPAVLSTLRSTASSLTSRAEADAAWLENRASQRALGGTAGSMDSVSAAVREFRQLQRDFSLDDFTESVRGELRNLDADCRKDFRGLSAEQRRKVHLVAAELGMLSQSFGLSRDTRSRSVRVTNILSNRGALVDENPSHEGVLSDINSLVGTLTEEASQIEKSLQQRGQEEKAVAALLILLSTASPWLLGSGSAELYLPLATGTVGLCTAWQETAGKGAVATAKRQSAFLLTREARAELFLGRAQIAYAALPTDLAVATLATTATVLAVELRAGSILSFTALSMVIPAMAACSVAMHRRRKVERFVAASMRCVDARPACSSNTPWKQRWWLLPAVSALVAPCDIFGSVTVACAALSAEIALAMSDCLSCMADATGREEVDFAFKYRACLLVATLVATALVEFSLPLCALFPALSAAVLVRSVQLNRQAQTASEKLEQEFTDMQVLMKAEPWARLRRLSGQSSRIGLLRESRDARRAFDPGVLTIAYWSSKLRRSFIRLKNLWEDRGPAEAYQPAPAEQAVQSIQRNLQEFRTLTRFNSRTWFRTLSVVGLVAMASVLQPWFLFSSSEVVLPVAGALLTIFVAASESEARRSVSAAKVKAADIKAATSTMEELSSSAMQFRSRLVAWAGVTAATCVLSVISIKHWPMAARYEWLGFAQQFWRLLLVSAHAGAAMASIAPVKAVLLWTSQVKLDMPASRMVMSPAPLQPGALSRGQLPKGSRWLDLVCGGGAWMLHLLAGAPGILLAVFPCSRSFEQRTIASTAASSFVVAAMLFVAERALYQAELLIARRRTTFALTDTLANEAEQQSSLLPVATAATIAVSAAVTFGVELNPFAASALALLQAITWVLASRKALEAKFGSDAAVQVATVTAGRGSRPGRLPEETSQKKSGQWRSFLNVLA</sequence>
<organism evidence="2 3">
    <name type="scientific">Symbiodinium pilosum</name>
    <name type="common">Dinoflagellate</name>
    <dbReference type="NCBI Taxonomy" id="2952"/>
    <lineage>
        <taxon>Eukaryota</taxon>
        <taxon>Sar</taxon>
        <taxon>Alveolata</taxon>
        <taxon>Dinophyceae</taxon>
        <taxon>Suessiales</taxon>
        <taxon>Symbiodiniaceae</taxon>
        <taxon>Symbiodinium</taxon>
    </lineage>
</organism>
<keyword evidence="1" id="KW-1133">Transmembrane helix</keyword>
<feature type="transmembrane region" description="Helical" evidence="1">
    <location>
        <begin position="510"/>
        <end position="533"/>
    </location>
</feature>
<feature type="transmembrane region" description="Helical" evidence="1">
    <location>
        <begin position="539"/>
        <end position="560"/>
    </location>
</feature>
<feature type="transmembrane region" description="Helical" evidence="1">
    <location>
        <begin position="805"/>
        <end position="826"/>
    </location>
</feature>
<comment type="caution">
    <text evidence="2">The sequence shown here is derived from an EMBL/GenBank/DDBJ whole genome shotgun (WGS) entry which is preliminary data.</text>
</comment>
<evidence type="ECO:0000313" key="2">
    <source>
        <dbReference type="EMBL" id="CAE7634600.1"/>
    </source>
</evidence>
<dbReference type="OrthoDB" id="432472at2759"/>
<keyword evidence="3" id="KW-1185">Reference proteome</keyword>
<evidence type="ECO:0000313" key="3">
    <source>
        <dbReference type="Proteomes" id="UP000649617"/>
    </source>
</evidence>
<dbReference type="CDD" id="cd02325">
    <property type="entry name" value="R3H"/>
    <property type="match status" value="1"/>
</dbReference>
<feature type="transmembrane region" description="Helical" evidence="1">
    <location>
        <begin position="39"/>
        <end position="61"/>
    </location>
</feature>
<gene>
    <name evidence="2" type="ORF">SPIL2461_LOCUS16693</name>
</gene>
<evidence type="ECO:0000256" key="1">
    <source>
        <dbReference type="SAM" id="Phobius"/>
    </source>
</evidence>
<feature type="transmembrane region" description="Helical" evidence="1">
    <location>
        <begin position="985"/>
        <end position="1010"/>
    </location>
</feature>
<dbReference type="AlphaFoldDB" id="A0A812VJX0"/>
<keyword evidence="1" id="KW-0812">Transmembrane</keyword>
<proteinExistence type="predicted"/>
<feature type="transmembrane region" description="Helical" evidence="1">
    <location>
        <begin position="182"/>
        <end position="201"/>
    </location>
</feature>
<reference evidence="2" key="1">
    <citation type="submission" date="2021-02" db="EMBL/GenBank/DDBJ databases">
        <authorList>
            <person name="Dougan E. K."/>
            <person name="Rhodes N."/>
            <person name="Thang M."/>
            <person name="Chan C."/>
        </authorList>
    </citation>
    <scope>NUCLEOTIDE SEQUENCE</scope>
</reference>
<dbReference type="EMBL" id="CAJNIZ010042737">
    <property type="protein sequence ID" value="CAE7634600.1"/>
    <property type="molecule type" value="Genomic_DNA"/>
</dbReference>
<feature type="transmembrane region" description="Helical" evidence="1">
    <location>
        <begin position="149"/>
        <end position="170"/>
    </location>
</feature>
<dbReference type="Proteomes" id="UP000649617">
    <property type="component" value="Unassembled WGS sequence"/>
</dbReference>
<feature type="transmembrane region" description="Helical" evidence="1">
    <location>
        <begin position="1022"/>
        <end position="1044"/>
    </location>
</feature>
<keyword evidence="1" id="KW-0472">Membrane</keyword>